<reference evidence="2 3" key="1">
    <citation type="submission" date="2015-09" db="EMBL/GenBank/DDBJ databases">
        <title>Trachymyrmex cornetzi WGS genome.</title>
        <authorList>
            <person name="Nygaard S."/>
            <person name="Hu H."/>
            <person name="Boomsma J."/>
            <person name="Zhang G."/>
        </authorList>
    </citation>
    <scope>NUCLEOTIDE SEQUENCE [LARGE SCALE GENOMIC DNA]</scope>
    <source>
        <strain evidence="2">Tcor2-1</strain>
        <tissue evidence="2">Whole body</tissue>
    </source>
</reference>
<proteinExistence type="predicted"/>
<name>A0A151J2N6_9HYME</name>
<dbReference type="Pfam" id="PF21738">
    <property type="entry name" value="DJR-like_dom"/>
    <property type="match status" value="1"/>
</dbReference>
<dbReference type="Proteomes" id="UP000078492">
    <property type="component" value="Unassembled WGS sequence"/>
</dbReference>
<dbReference type="STRING" id="471704.A0A151J2N6"/>
<dbReference type="PANTHER" id="PTHR36159:SF1">
    <property type="entry name" value="RETROVIRUS-RELATED POL POLYPROTEIN FROM TRANSPOSON 412-LIKE PROTEIN"/>
    <property type="match status" value="1"/>
</dbReference>
<dbReference type="InterPro" id="IPR049512">
    <property type="entry name" value="DJR-like_dom"/>
</dbReference>
<accession>A0A151J2N6</accession>
<dbReference type="EMBL" id="KQ980379">
    <property type="protein sequence ID" value="KYN16312.1"/>
    <property type="molecule type" value="Genomic_DNA"/>
</dbReference>
<dbReference type="PANTHER" id="PTHR36159">
    <property type="entry name" value="PROTEIN CBG23766"/>
    <property type="match status" value="1"/>
</dbReference>
<sequence>KDDAEITIPEGSYEVRDINEFLKRAILRSHRDALVTVHIVFLHGDYSNNSNYNTDDDDDGEARRSLARRTLNFYNLWDSRCATFEMIDILNITGEPIFDDRIVKIETHTYNPFANTTFGYSDEIRIPIQQQDLYTLPCESFLYVEGRLTVKKKNDQSPTTLVNNCVAFMFDEIRYELNGVEIDRSRNVGITSTLKNYVSLTYDKALIALNAGLIRHGGRTH</sequence>
<dbReference type="AlphaFoldDB" id="A0A151J2N6"/>
<feature type="non-terminal residue" evidence="2">
    <location>
        <position position="1"/>
    </location>
</feature>
<protein>
    <recommendedName>
        <fullName evidence="1">Double jelly roll-like domain-containing protein</fullName>
    </recommendedName>
</protein>
<evidence type="ECO:0000259" key="1">
    <source>
        <dbReference type="Pfam" id="PF21738"/>
    </source>
</evidence>
<evidence type="ECO:0000313" key="2">
    <source>
        <dbReference type="EMBL" id="KYN16312.1"/>
    </source>
</evidence>
<keyword evidence="3" id="KW-1185">Reference proteome</keyword>
<organism evidence="2 3">
    <name type="scientific">Trachymyrmex cornetzi</name>
    <dbReference type="NCBI Taxonomy" id="471704"/>
    <lineage>
        <taxon>Eukaryota</taxon>
        <taxon>Metazoa</taxon>
        <taxon>Ecdysozoa</taxon>
        <taxon>Arthropoda</taxon>
        <taxon>Hexapoda</taxon>
        <taxon>Insecta</taxon>
        <taxon>Pterygota</taxon>
        <taxon>Neoptera</taxon>
        <taxon>Endopterygota</taxon>
        <taxon>Hymenoptera</taxon>
        <taxon>Apocrita</taxon>
        <taxon>Aculeata</taxon>
        <taxon>Formicoidea</taxon>
        <taxon>Formicidae</taxon>
        <taxon>Myrmicinae</taxon>
        <taxon>Trachymyrmex</taxon>
    </lineage>
</organism>
<gene>
    <name evidence="2" type="ORF">ALC57_11430</name>
</gene>
<feature type="domain" description="Double jelly roll-like" evidence="1">
    <location>
        <begin position="160"/>
        <end position="212"/>
    </location>
</feature>
<evidence type="ECO:0000313" key="3">
    <source>
        <dbReference type="Proteomes" id="UP000078492"/>
    </source>
</evidence>